<gene>
    <name evidence="3" type="ORF">GCM10009854_40130</name>
</gene>
<dbReference type="Gene3D" id="2.60.40.10">
    <property type="entry name" value="Immunoglobulins"/>
    <property type="match status" value="4"/>
</dbReference>
<dbReference type="InterPro" id="IPR052387">
    <property type="entry name" value="Fibrocystin"/>
</dbReference>
<proteinExistence type="predicted"/>
<dbReference type="SMART" id="SM00429">
    <property type="entry name" value="IPT"/>
    <property type="match status" value="4"/>
</dbReference>
<evidence type="ECO:0000259" key="2">
    <source>
        <dbReference type="SMART" id="SM00429"/>
    </source>
</evidence>
<evidence type="ECO:0000256" key="1">
    <source>
        <dbReference type="ARBA" id="ARBA00022729"/>
    </source>
</evidence>
<dbReference type="Proteomes" id="UP001501218">
    <property type="component" value="Unassembled WGS sequence"/>
</dbReference>
<sequence>MTKHPQPDGPSSENADVRADSGALAVPAVTSISPTSGPTAGGTTVTVNGSAFLGASSVTFGGTSAPFSVNSNARITATAPPRPAGPARVVVVTPGGTSTNPVFFNYQAPPTPTVTGVSPANAQTSGGTVVTITGSDLSGATAVTFGGTPAVSYTVSSNTQITATAPPRAAGPAPVVVTTPGGTSNETVVVFFVSAPVLLNLSPTRGPVAGGTVVTITGSDLSGATAVTFGGTPAVSYTVTSNTQITATAPPRAAGPAPVVVTTPGGTSNAVSFAYIAVPVITAVTPDQGPATGGNNVTITGSNLTFTSTVTFDGTPAAFTVLSDALIAATVPPGTRAAQVSVTSPGGTSAQLTYTYVDAPQI</sequence>
<feature type="domain" description="IPT/TIG" evidence="2">
    <location>
        <begin position="195"/>
        <end position="276"/>
    </location>
</feature>
<organism evidence="3 4">
    <name type="scientific">Saccharopolyspora halophila</name>
    <dbReference type="NCBI Taxonomy" id="405551"/>
    <lineage>
        <taxon>Bacteria</taxon>
        <taxon>Bacillati</taxon>
        <taxon>Actinomycetota</taxon>
        <taxon>Actinomycetes</taxon>
        <taxon>Pseudonocardiales</taxon>
        <taxon>Pseudonocardiaceae</taxon>
        <taxon>Saccharopolyspora</taxon>
    </lineage>
</organism>
<feature type="domain" description="IPT/TIG" evidence="2">
    <location>
        <begin position="26"/>
        <end position="107"/>
    </location>
</feature>
<evidence type="ECO:0000313" key="3">
    <source>
        <dbReference type="EMBL" id="GAA2357739.1"/>
    </source>
</evidence>
<dbReference type="Pfam" id="PF01833">
    <property type="entry name" value="TIG"/>
    <property type="match status" value="4"/>
</dbReference>
<comment type="caution">
    <text evidence="3">The sequence shown here is derived from an EMBL/GenBank/DDBJ whole genome shotgun (WGS) entry which is preliminary data.</text>
</comment>
<name>A0ABP5TNM6_9PSEU</name>
<feature type="domain" description="IPT/TIG" evidence="2">
    <location>
        <begin position="278"/>
        <end position="357"/>
    </location>
</feature>
<dbReference type="CDD" id="cd00102">
    <property type="entry name" value="IPT"/>
    <property type="match status" value="2"/>
</dbReference>
<dbReference type="SUPFAM" id="SSF81296">
    <property type="entry name" value="E set domains"/>
    <property type="match status" value="4"/>
</dbReference>
<dbReference type="InterPro" id="IPR002909">
    <property type="entry name" value="IPT_dom"/>
</dbReference>
<dbReference type="InterPro" id="IPR013783">
    <property type="entry name" value="Ig-like_fold"/>
</dbReference>
<accession>A0ABP5TNM6</accession>
<dbReference type="InterPro" id="IPR014756">
    <property type="entry name" value="Ig_E-set"/>
</dbReference>
<protein>
    <recommendedName>
        <fullName evidence="2">IPT/TIG domain-containing protein</fullName>
    </recommendedName>
</protein>
<keyword evidence="4" id="KW-1185">Reference proteome</keyword>
<dbReference type="PANTHER" id="PTHR46769:SF2">
    <property type="entry name" value="FIBROCYSTIN-L ISOFORM 2 PRECURSOR-RELATED"/>
    <property type="match status" value="1"/>
</dbReference>
<evidence type="ECO:0000313" key="4">
    <source>
        <dbReference type="Proteomes" id="UP001501218"/>
    </source>
</evidence>
<dbReference type="EMBL" id="BAAARA010000018">
    <property type="protein sequence ID" value="GAA2357739.1"/>
    <property type="molecule type" value="Genomic_DNA"/>
</dbReference>
<feature type="domain" description="IPT/TIG" evidence="2">
    <location>
        <begin position="111"/>
        <end position="189"/>
    </location>
</feature>
<reference evidence="4" key="1">
    <citation type="journal article" date="2019" name="Int. J. Syst. Evol. Microbiol.">
        <title>The Global Catalogue of Microorganisms (GCM) 10K type strain sequencing project: providing services to taxonomists for standard genome sequencing and annotation.</title>
        <authorList>
            <consortium name="The Broad Institute Genomics Platform"/>
            <consortium name="The Broad Institute Genome Sequencing Center for Infectious Disease"/>
            <person name="Wu L."/>
            <person name="Ma J."/>
        </authorList>
    </citation>
    <scope>NUCLEOTIDE SEQUENCE [LARGE SCALE GENOMIC DNA]</scope>
    <source>
        <strain evidence="4">JCM 16221</strain>
    </source>
</reference>
<keyword evidence="1" id="KW-0732">Signal</keyword>
<dbReference type="PANTHER" id="PTHR46769">
    <property type="entry name" value="POLYCYSTIC KIDNEY AND HEPATIC DISEASE 1 (AUTOSOMAL RECESSIVE)-LIKE 1"/>
    <property type="match status" value="1"/>
</dbReference>